<reference evidence="1" key="2">
    <citation type="journal article" date="2023" name="IMA Fungus">
        <title>Comparative genomic study of the Penicillium genus elucidates a diverse pangenome and 15 lateral gene transfer events.</title>
        <authorList>
            <person name="Petersen C."/>
            <person name="Sorensen T."/>
            <person name="Nielsen M.R."/>
            <person name="Sondergaard T.E."/>
            <person name="Sorensen J.L."/>
            <person name="Fitzpatrick D.A."/>
            <person name="Frisvad J.C."/>
            <person name="Nielsen K.L."/>
        </authorList>
    </citation>
    <scope>NUCLEOTIDE SEQUENCE</scope>
    <source>
        <strain evidence="1">IBT 16125</strain>
    </source>
</reference>
<dbReference type="AlphaFoldDB" id="A0AAD6C5D8"/>
<keyword evidence="2" id="KW-1185">Reference proteome</keyword>
<evidence type="ECO:0000313" key="2">
    <source>
        <dbReference type="Proteomes" id="UP001213681"/>
    </source>
</evidence>
<dbReference type="EMBL" id="JAPVEA010000006">
    <property type="protein sequence ID" value="KAJ5449962.1"/>
    <property type="molecule type" value="Genomic_DNA"/>
</dbReference>
<organism evidence="1 2">
    <name type="scientific">Penicillium daleae</name>
    <dbReference type="NCBI Taxonomy" id="63821"/>
    <lineage>
        <taxon>Eukaryota</taxon>
        <taxon>Fungi</taxon>
        <taxon>Dikarya</taxon>
        <taxon>Ascomycota</taxon>
        <taxon>Pezizomycotina</taxon>
        <taxon>Eurotiomycetes</taxon>
        <taxon>Eurotiomycetidae</taxon>
        <taxon>Eurotiales</taxon>
        <taxon>Aspergillaceae</taxon>
        <taxon>Penicillium</taxon>
    </lineage>
</organism>
<evidence type="ECO:0008006" key="3">
    <source>
        <dbReference type="Google" id="ProtNLM"/>
    </source>
</evidence>
<gene>
    <name evidence="1" type="ORF">N7458_006411</name>
</gene>
<evidence type="ECO:0000313" key="1">
    <source>
        <dbReference type="EMBL" id="KAJ5449962.1"/>
    </source>
</evidence>
<sequence length="375" mass="43182">MARLLDLPDELILFIVNYVQAGNEQTTLPFFEWGDAYRSAIEQNPSQRVKDLRSLYLVSRRFNNLLKPTFYRNLCVHAPSFRNHPLGQLERTLETDPNLEEHIVSAIVPCKDSILDIYRFFWFPNIQTLTVLRFNDWEPLEFEDDSYVGTSPVTTLKLIGCGAHEEALAAVLSWPAALEVLHYDAEQGEWEGHYGDEPAKSWTCATFVRTLQPHKETLRELTLTRPWLDHEGLGNGPRIDLSNFTALTTLRIYQVFLCGWDDCLEAWKGLPRNLEELEVFYDDTVLTRFDEDEFLQGLVVHKEAHLPRLRTVSINSPEMQWEDPQPSGPWTPPSPLARAFENAGVNLAVWLGATEAPKFEELDIPQLFDPSRTRR</sequence>
<dbReference type="GeneID" id="81600036"/>
<dbReference type="SUPFAM" id="SSF52047">
    <property type="entry name" value="RNI-like"/>
    <property type="match status" value="1"/>
</dbReference>
<name>A0AAD6C5D8_9EURO</name>
<proteinExistence type="predicted"/>
<dbReference type="RefSeq" id="XP_056765497.1">
    <property type="nucleotide sequence ID" value="XM_056909793.1"/>
</dbReference>
<reference evidence="1" key="1">
    <citation type="submission" date="2022-12" db="EMBL/GenBank/DDBJ databases">
        <authorList>
            <person name="Petersen C."/>
        </authorList>
    </citation>
    <scope>NUCLEOTIDE SEQUENCE</scope>
    <source>
        <strain evidence="1">IBT 16125</strain>
    </source>
</reference>
<dbReference type="Proteomes" id="UP001213681">
    <property type="component" value="Unassembled WGS sequence"/>
</dbReference>
<comment type="caution">
    <text evidence="1">The sequence shown here is derived from an EMBL/GenBank/DDBJ whole genome shotgun (WGS) entry which is preliminary data.</text>
</comment>
<protein>
    <recommendedName>
        <fullName evidence="3">F-box domain-containing protein</fullName>
    </recommendedName>
</protein>
<accession>A0AAD6C5D8</accession>